<comment type="caution">
    <text evidence="3">The sequence shown here is derived from an EMBL/GenBank/DDBJ whole genome shotgun (WGS) entry which is preliminary data.</text>
</comment>
<feature type="region of interest" description="Disordered" evidence="2">
    <location>
        <begin position="991"/>
        <end position="1014"/>
    </location>
</feature>
<dbReference type="EMBL" id="BAMD01000014">
    <property type="protein sequence ID" value="GAF02823.1"/>
    <property type="molecule type" value="Genomic_DNA"/>
</dbReference>
<protein>
    <submittedName>
        <fullName evidence="3">Tol-pal system protein YbgF</fullName>
    </submittedName>
</protein>
<feature type="repeat" description="TPR" evidence="1">
    <location>
        <begin position="315"/>
        <end position="348"/>
    </location>
</feature>
<evidence type="ECO:0000313" key="3">
    <source>
        <dbReference type="EMBL" id="GAF02823.1"/>
    </source>
</evidence>
<proteinExistence type="predicted"/>
<name>W7Y5I3_9BACT</name>
<dbReference type="Pfam" id="PF13181">
    <property type="entry name" value="TPR_8"/>
    <property type="match status" value="2"/>
</dbReference>
<dbReference type="eggNOG" id="COG1729">
    <property type="taxonomic scope" value="Bacteria"/>
</dbReference>
<feature type="compositionally biased region" description="Polar residues" evidence="2">
    <location>
        <begin position="939"/>
        <end position="950"/>
    </location>
</feature>
<reference evidence="3 4" key="1">
    <citation type="journal article" date="2014" name="Genome Announc.">
        <title>Draft Genome Sequence of Cytophaga fermentans JCM 21142T, a Facultative Anaerobe Isolated from Marine Mud.</title>
        <authorList>
            <person name="Starns D."/>
            <person name="Oshima K."/>
            <person name="Suda W."/>
            <person name="Iino T."/>
            <person name="Yuki M."/>
            <person name="Inoue J."/>
            <person name="Kitamura K."/>
            <person name="Iida T."/>
            <person name="Darby A."/>
            <person name="Hattori M."/>
            <person name="Ohkuma M."/>
        </authorList>
    </citation>
    <scope>NUCLEOTIDE SEQUENCE [LARGE SCALE GENOMIC DNA]</scope>
    <source>
        <strain evidence="3 4">JCM 21142</strain>
    </source>
</reference>
<dbReference type="InterPro" id="IPR019734">
    <property type="entry name" value="TPR_rpt"/>
</dbReference>
<feature type="region of interest" description="Disordered" evidence="2">
    <location>
        <begin position="939"/>
        <end position="970"/>
    </location>
</feature>
<dbReference type="InterPro" id="IPR011990">
    <property type="entry name" value="TPR-like_helical_dom_sf"/>
</dbReference>
<dbReference type="PROSITE" id="PS50005">
    <property type="entry name" value="TPR"/>
    <property type="match status" value="1"/>
</dbReference>
<dbReference type="STRING" id="869213.GCA_000517085_04257"/>
<organism evidence="3 4">
    <name type="scientific">Saccharicrinis fermentans DSM 9555 = JCM 21142</name>
    <dbReference type="NCBI Taxonomy" id="869213"/>
    <lineage>
        <taxon>Bacteria</taxon>
        <taxon>Pseudomonadati</taxon>
        <taxon>Bacteroidota</taxon>
        <taxon>Bacteroidia</taxon>
        <taxon>Marinilabiliales</taxon>
        <taxon>Marinilabiliaceae</taxon>
        <taxon>Saccharicrinis</taxon>
    </lineage>
</organism>
<dbReference type="SMART" id="SM00028">
    <property type="entry name" value="TPR"/>
    <property type="match status" value="2"/>
</dbReference>
<evidence type="ECO:0000256" key="1">
    <source>
        <dbReference type="PROSITE-ProRule" id="PRU00339"/>
    </source>
</evidence>
<keyword evidence="1" id="KW-0802">TPR repeat</keyword>
<dbReference type="Proteomes" id="UP000019402">
    <property type="component" value="Unassembled WGS sequence"/>
</dbReference>
<dbReference type="SUPFAM" id="SSF48452">
    <property type="entry name" value="TPR-like"/>
    <property type="match status" value="1"/>
</dbReference>
<sequence>MRFKRIYFLLIMTVLGACSTQKNTGVRRAYHNMTAHYNVYFNGYESFKEGLKAIEENNEDDYTQVLTVFPDSKKGSESVAQSQMDRAIEKGTKLIKVHSIRKKPENKREEQSVKYKKFLSQNEFNKWVDNAYLLIGKSHFYKHDYYMAQQSFAYMFREFQEGPEWYEAEIWNARAAIELGDFAQAKILLENYNMEGKAPSRLYGLYAATYADYYMRQARYAEAIPFMREAVDGAWSKYYRRRFNFILAQLYQSQEQYAEASKAYEAVIKSNPPYEMAFNAKVNRAGVLFEEGGLEAVKKEIKRLLRDKRNSDYEDQIYYSLAMAYKAEEQEDQAMENFLLAIEKSIDNNYQKGMSFFELSEIYYDRPEYKPAYYYLDTAIVNLNESFPGFQVIQARHKSLKGLVSNLDVVEREDSLLRVAAMSEQEREALIADIIEQEKMRLDALKKKKEGEANGDVFWDPIVSQSSVSSQSQGGKWYFYNQTSVGMGKLEFEKIWGRRKLEDNWRRANKQAVMDEPEDVENPEDMFGELGELPVDNAGDSIGALPGQNKEELSKPLGKDAYLKDIPLTPAQKEASNKRIQGALMNQGLIYKDELENIPYAIDAFLEYAKRYPQGDFIEDVYMNLYLCYEMQRDTPRMAEIKTTIINRFPDGEFTAYLNDPGYFEKREVRKRRMETLYQESYASYLFGDFSVPVAHLAEAKGIDAENVLLSKFKLLAALSYAKSGSTDLFVNELSEIIQDYQGSEEQTMASAILALYEEGRMPVKGATASNLVSKRNEEFVKEQKEIGNAGIDHQVATSYTIDHKASHSLVLLVNPEADMNRLKFNIADYNFSKFLLNDYEMGKSQLPDATPVFTVSGFLNRLEALDYFYSLRERSEIFEVDGLRYKKMYVMHGKNMEYLLSSGDVEGYDQFFAENYLSAEAFKNLADERNRVEREAWNVNSQEKQQKNIAGTGESLVSEGKAPESQKETILRTKEDRKLVEKEIEVSERIRSEGESEVQEKTEREVGRQETEEPDIIEEPVQETDIKTQPIIEKTSSPFKYEEGAHHAMILFKKGYINTERMGTVFKNYTKSNYGTKYEVEHNKMGADYYYIIVKALPMPVKQKHI</sequence>
<dbReference type="AlphaFoldDB" id="W7Y5I3"/>
<evidence type="ECO:0000256" key="2">
    <source>
        <dbReference type="SAM" id="MobiDB-lite"/>
    </source>
</evidence>
<keyword evidence="4" id="KW-1185">Reference proteome</keyword>
<dbReference type="PROSITE" id="PS51257">
    <property type="entry name" value="PROKAR_LIPOPROTEIN"/>
    <property type="match status" value="1"/>
</dbReference>
<accession>W7Y5I3</accession>
<dbReference type="Gene3D" id="1.25.40.10">
    <property type="entry name" value="Tetratricopeptide repeat domain"/>
    <property type="match status" value="4"/>
</dbReference>
<evidence type="ECO:0000313" key="4">
    <source>
        <dbReference type="Proteomes" id="UP000019402"/>
    </source>
</evidence>
<gene>
    <name evidence="3" type="ORF">JCM21142_41468</name>
</gene>
<feature type="compositionally biased region" description="Basic and acidic residues" evidence="2">
    <location>
        <begin position="991"/>
        <end position="1012"/>
    </location>
</feature>